<reference evidence="1" key="1">
    <citation type="submission" date="2015-12" db="EMBL/GenBank/DDBJ databases">
        <title>Update maize B73 reference genome by single molecule sequencing technologies.</title>
        <authorList>
            <consortium name="Maize Genome Sequencing Project"/>
            <person name="Ware D."/>
        </authorList>
    </citation>
    <scope>NUCLEOTIDE SEQUENCE</scope>
    <source>
        <tissue evidence="1">Seedling</tissue>
    </source>
</reference>
<proteinExistence type="predicted"/>
<dbReference type="Pfam" id="PF14299">
    <property type="entry name" value="PP2"/>
    <property type="match status" value="1"/>
</dbReference>
<gene>
    <name evidence="1" type="ORF">ZEAMMB73_Zm00001d008645</name>
</gene>
<dbReference type="PANTHER" id="PTHR48478:SF1">
    <property type="entry name" value="LECTIN-LIKE"/>
    <property type="match status" value="1"/>
</dbReference>
<accession>A0A1D6FEE2</accession>
<dbReference type="EMBL" id="CM000784">
    <property type="protein sequence ID" value="AQK90340.1"/>
    <property type="molecule type" value="Genomic_DNA"/>
</dbReference>
<dbReference type="InterPro" id="IPR025886">
    <property type="entry name" value="PP2-like"/>
</dbReference>
<protein>
    <submittedName>
        <fullName evidence="1">Lectin-like protein</fullName>
    </submittedName>
</protein>
<dbReference type="AlphaFoldDB" id="A0A1D6FEE2"/>
<dbReference type="ExpressionAtlas" id="A0A1D6FEE2">
    <property type="expression patterns" value="baseline and differential"/>
</dbReference>
<dbReference type="PANTHER" id="PTHR48478">
    <property type="entry name" value="LECTIN-LIKE"/>
    <property type="match status" value="1"/>
</dbReference>
<dbReference type="InterPro" id="IPR052147">
    <property type="entry name" value="PP2-like/Lectin"/>
</dbReference>
<evidence type="ECO:0000313" key="1">
    <source>
        <dbReference type="EMBL" id="AQK90340.1"/>
    </source>
</evidence>
<dbReference type="GO" id="GO:0030246">
    <property type="term" value="F:carbohydrate binding"/>
    <property type="evidence" value="ECO:0007669"/>
    <property type="project" value="InterPro"/>
</dbReference>
<organism evidence="1">
    <name type="scientific">Zea mays</name>
    <name type="common">Maize</name>
    <dbReference type="NCBI Taxonomy" id="4577"/>
    <lineage>
        <taxon>Eukaryota</taxon>
        <taxon>Viridiplantae</taxon>
        <taxon>Streptophyta</taxon>
        <taxon>Embryophyta</taxon>
        <taxon>Tracheophyta</taxon>
        <taxon>Spermatophyta</taxon>
        <taxon>Magnoliopsida</taxon>
        <taxon>Liliopsida</taxon>
        <taxon>Poales</taxon>
        <taxon>Poaceae</taxon>
        <taxon>PACMAD clade</taxon>
        <taxon>Panicoideae</taxon>
        <taxon>Andropogonodae</taxon>
        <taxon>Andropogoneae</taxon>
        <taxon>Tripsacinae</taxon>
        <taxon>Zea</taxon>
    </lineage>
</organism>
<name>A0A1D6FEE2_MAIZE</name>
<sequence>MGLALSRLEEIRTQYRMAAEDGEADSPAPAPVSPTGAAAASGGGTEKKKQADDSSSSSKTTEWVPHKFSEIVGQRRPGFSITWGSDAREIDPEEAKMEMEVAYLKDVCWLEIRAKLEMSHLTPGFTYVVDFVAKLEQNGYGWSEPVDLQINCPGDVDRKPRKESLWKTVDGKKWSYVNVGEVEAAGQNGEMEIAMLRLGGDWKRGLVLRCIKITPKP</sequence>